<keyword evidence="2" id="KW-0812">Transmembrane</keyword>
<evidence type="ECO:0000313" key="3">
    <source>
        <dbReference type="EMBL" id="CAD9716181.1"/>
    </source>
</evidence>
<keyword evidence="5" id="KW-1185">Reference proteome</keyword>
<organism evidence="4 5">
    <name type="scientific">Chloropicon primus</name>
    <dbReference type="NCBI Taxonomy" id="1764295"/>
    <lineage>
        <taxon>Eukaryota</taxon>
        <taxon>Viridiplantae</taxon>
        <taxon>Chlorophyta</taxon>
        <taxon>Chloropicophyceae</taxon>
        <taxon>Chloropicales</taxon>
        <taxon>Chloropicaceae</taxon>
        <taxon>Chloropicon</taxon>
    </lineage>
</organism>
<proteinExistence type="predicted"/>
<evidence type="ECO:0000313" key="5">
    <source>
        <dbReference type="Proteomes" id="UP000316726"/>
    </source>
</evidence>
<gene>
    <name evidence="4" type="ORF">A3770_07p47390</name>
    <name evidence="3" type="ORF">CPRI1469_LOCUS5037</name>
</gene>
<reference evidence="4 5" key="1">
    <citation type="submission" date="2018-07" db="EMBL/GenBank/DDBJ databases">
        <title>The complete nuclear genome of the prasinophyte Chloropicon primus (CCMP1205).</title>
        <authorList>
            <person name="Pombert J.-F."/>
            <person name="Otis C."/>
            <person name="Turmel M."/>
            <person name="Lemieux C."/>
        </authorList>
    </citation>
    <scope>NUCLEOTIDE SEQUENCE [LARGE SCALE GENOMIC DNA]</scope>
    <source>
        <strain evidence="4 5">CCMP1205</strain>
    </source>
</reference>
<protein>
    <submittedName>
        <fullName evidence="4">Uncharacterized protein</fullName>
    </submittedName>
</protein>
<evidence type="ECO:0000256" key="2">
    <source>
        <dbReference type="SAM" id="Phobius"/>
    </source>
</evidence>
<dbReference type="EMBL" id="HBHL01007721">
    <property type="protein sequence ID" value="CAD9716181.1"/>
    <property type="molecule type" value="Transcribed_RNA"/>
</dbReference>
<name>A0A5B8MPG6_9CHLO</name>
<evidence type="ECO:0000313" key="4">
    <source>
        <dbReference type="EMBL" id="QDZ22221.1"/>
    </source>
</evidence>
<feature type="compositionally biased region" description="Polar residues" evidence="1">
    <location>
        <begin position="130"/>
        <end position="140"/>
    </location>
</feature>
<reference evidence="3" key="2">
    <citation type="submission" date="2021-01" db="EMBL/GenBank/DDBJ databases">
        <authorList>
            <person name="Corre E."/>
            <person name="Pelletier E."/>
            <person name="Niang G."/>
            <person name="Scheremetjew M."/>
            <person name="Finn R."/>
            <person name="Kale V."/>
            <person name="Holt S."/>
            <person name="Cochrane G."/>
            <person name="Meng A."/>
            <person name="Brown T."/>
            <person name="Cohen L."/>
        </authorList>
    </citation>
    <scope>NUCLEOTIDE SEQUENCE</scope>
    <source>
        <strain evidence="3">CCMP1205</strain>
    </source>
</reference>
<evidence type="ECO:0000256" key="1">
    <source>
        <dbReference type="SAM" id="MobiDB-lite"/>
    </source>
</evidence>
<sequence>MPVARGRGKAVAAATVCCAGVAAYEAYRRGWFEKTTQAFRNVVETTQDTAEALGTLAKDVREFLSSDSEVVPQSIRQAIKLASCEETQEAVQANVKATLKSVLAQTRAQGEDGAPDSSESGESEASTSGRTAHNNKSSGESDSDGPEVVRGLRKMSSSTNNMVGQTLEKVFNQGGGFFSVVAASVARQTIETLMENASDQTSSGEAFEKYKDILLSEEGKEFISDLLITLVVESTSIYIDKTIHINTYDQIMETVIKPQHKSFVENLCVKLCKVWTETVMAPSDPQQAAGGGHHALRNTAGDALCSPREYPALLADPPLANCSSNCNSPTSVVSGVKASLSSTPELPRPSQSSNSELVKDILSSAAGDEQVRNFLVSVVSSSSAAATGVVLDAFLPSWLRGSSAGARVAKGDLGVDRTPVEEKMRSEVSQRALSLTFAVLFFFLAMWTYKCR</sequence>
<keyword evidence="2" id="KW-1133">Transmembrane helix</keyword>
<dbReference type="Proteomes" id="UP000316726">
    <property type="component" value="Chromosome 7"/>
</dbReference>
<accession>A0A5B8MPG6</accession>
<dbReference type="EMBL" id="CP031040">
    <property type="protein sequence ID" value="QDZ22221.1"/>
    <property type="molecule type" value="Genomic_DNA"/>
</dbReference>
<dbReference type="OrthoDB" id="1641131at2759"/>
<feature type="compositionally biased region" description="Low complexity" evidence="1">
    <location>
        <begin position="111"/>
        <end position="129"/>
    </location>
</feature>
<keyword evidence="2" id="KW-0472">Membrane</keyword>
<feature type="transmembrane region" description="Helical" evidence="2">
    <location>
        <begin position="432"/>
        <end position="449"/>
    </location>
</feature>
<dbReference type="AlphaFoldDB" id="A0A5B8MPG6"/>
<feature type="region of interest" description="Disordered" evidence="1">
    <location>
        <begin position="106"/>
        <end position="149"/>
    </location>
</feature>